<feature type="coiled-coil region" evidence="1">
    <location>
        <begin position="60"/>
        <end position="94"/>
    </location>
</feature>
<dbReference type="EMBL" id="CP018076">
    <property type="protein sequence ID" value="APE43573.1"/>
    <property type="molecule type" value="Genomic_DNA"/>
</dbReference>
<evidence type="ECO:0008006" key="5">
    <source>
        <dbReference type="Google" id="ProtNLM"/>
    </source>
</evidence>
<evidence type="ECO:0000313" key="4">
    <source>
        <dbReference type="Proteomes" id="UP000181897"/>
    </source>
</evidence>
<dbReference type="InterPro" id="IPR005632">
    <property type="entry name" value="Chaperone_Skp"/>
</dbReference>
<evidence type="ECO:0000256" key="1">
    <source>
        <dbReference type="SAM" id="Coils"/>
    </source>
</evidence>
<proteinExistence type="predicted"/>
<organism evidence="3 4">
    <name type="scientific">Sulfitobacter alexandrii</name>
    <dbReference type="NCBI Taxonomy" id="1917485"/>
    <lineage>
        <taxon>Bacteria</taxon>
        <taxon>Pseudomonadati</taxon>
        <taxon>Pseudomonadota</taxon>
        <taxon>Alphaproteobacteria</taxon>
        <taxon>Rhodobacterales</taxon>
        <taxon>Roseobacteraceae</taxon>
        <taxon>Sulfitobacter</taxon>
    </lineage>
</organism>
<keyword evidence="2" id="KW-0732">Signal</keyword>
<feature type="chain" id="PRO_5013131244" description="OmpH family outer membrane protein" evidence="2">
    <location>
        <begin position="22"/>
        <end position="192"/>
    </location>
</feature>
<dbReference type="Pfam" id="PF03938">
    <property type="entry name" value="OmpH"/>
    <property type="match status" value="1"/>
</dbReference>
<dbReference type="Proteomes" id="UP000181897">
    <property type="component" value="Chromosome"/>
</dbReference>
<evidence type="ECO:0000256" key="2">
    <source>
        <dbReference type="SAM" id="SignalP"/>
    </source>
</evidence>
<protein>
    <recommendedName>
        <fullName evidence="5">OmpH family outer membrane protein</fullName>
    </recommendedName>
</protein>
<dbReference type="InterPro" id="IPR024930">
    <property type="entry name" value="Skp_dom_sf"/>
</dbReference>
<dbReference type="AlphaFoldDB" id="A0A1J0WGW6"/>
<dbReference type="RefSeq" id="WP_071971905.1">
    <property type="nucleotide sequence ID" value="NZ_CP018076.1"/>
</dbReference>
<reference evidence="3 4" key="1">
    <citation type="submission" date="2016-11" db="EMBL/GenBank/DDBJ databases">
        <title>Complete genome sequence of Sulfitobacter sp. AM1-D1, a toxic bacteria associated with marine dinoflagellate Alexandrium minutum in East China Sea.</title>
        <authorList>
            <person name="Yang Q."/>
            <person name="Zhang X."/>
            <person name="Tian X."/>
        </authorList>
    </citation>
    <scope>NUCLEOTIDE SEQUENCE [LARGE SCALE GENOMIC DNA]</scope>
    <source>
        <strain evidence="3 4">AM1-D1</strain>
    </source>
</reference>
<dbReference type="OrthoDB" id="7868372at2"/>
<name>A0A1J0WGW6_9RHOB</name>
<feature type="signal peptide" evidence="2">
    <location>
        <begin position="1"/>
        <end position="21"/>
    </location>
</feature>
<dbReference type="STRING" id="1917485.BOO69_09225"/>
<accession>A0A1J0WGW6</accession>
<keyword evidence="4" id="KW-1185">Reference proteome</keyword>
<evidence type="ECO:0000313" key="3">
    <source>
        <dbReference type="EMBL" id="APE43573.1"/>
    </source>
</evidence>
<dbReference type="GO" id="GO:0051082">
    <property type="term" value="F:unfolded protein binding"/>
    <property type="evidence" value="ECO:0007669"/>
    <property type="project" value="InterPro"/>
</dbReference>
<gene>
    <name evidence="3" type="ORF">BOO69_09225</name>
</gene>
<dbReference type="Gene3D" id="3.30.910.20">
    <property type="entry name" value="Skp domain"/>
    <property type="match status" value="1"/>
</dbReference>
<dbReference type="SMART" id="SM00935">
    <property type="entry name" value="OmpH"/>
    <property type="match status" value="1"/>
</dbReference>
<dbReference type="SUPFAM" id="SSF111384">
    <property type="entry name" value="OmpH-like"/>
    <property type="match status" value="1"/>
</dbReference>
<dbReference type="KEGG" id="suam:BOO69_09225"/>
<keyword evidence="1" id="KW-0175">Coiled coil</keyword>
<sequence>MGRLAHTVAVALALFCAAPLAAQQAPQGGSTSERGSVVSPVLTIDSERIFQQSDFGQRVAAEEREKLSALEAENREIEAQLEQEERALTERRSQMSPEEFRVLADAFDAKVQETRNAQDTKLREMSAEFDRERVKFQQAAAPVFEQLMREAGAAVILERRSVFASATVVEITEEAIELLNETLGDGTAAEDR</sequence>